<evidence type="ECO:0000313" key="2">
    <source>
        <dbReference type="Proteomes" id="UP000499080"/>
    </source>
</evidence>
<comment type="caution">
    <text evidence="1">The sequence shown here is derived from an EMBL/GenBank/DDBJ whole genome shotgun (WGS) entry which is preliminary data.</text>
</comment>
<organism evidence="1 2">
    <name type="scientific">Araneus ventricosus</name>
    <name type="common">Orbweaver spider</name>
    <name type="synonym">Epeira ventricosa</name>
    <dbReference type="NCBI Taxonomy" id="182803"/>
    <lineage>
        <taxon>Eukaryota</taxon>
        <taxon>Metazoa</taxon>
        <taxon>Ecdysozoa</taxon>
        <taxon>Arthropoda</taxon>
        <taxon>Chelicerata</taxon>
        <taxon>Arachnida</taxon>
        <taxon>Araneae</taxon>
        <taxon>Araneomorphae</taxon>
        <taxon>Entelegynae</taxon>
        <taxon>Araneoidea</taxon>
        <taxon>Araneidae</taxon>
        <taxon>Araneus</taxon>
    </lineage>
</organism>
<dbReference type="AlphaFoldDB" id="A0A4Y2T4W4"/>
<accession>A0A4Y2T4W4</accession>
<evidence type="ECO:0000313" key="1">
    <source>
        <dbReference type="EMBL" id="GBN94853.1"/>
    </source>
</evidence>
<keyword evidence="2" id="KW-1185">Reference proteome</keyword>
<name>A0A4Y2T4W4_ARAVE</name>
<dbReference type="OrthoDB" id="6767820at2759"/>
<dbReference type="EMBL" id="BGPR01025716">
    <property type="protein sequence ID" value="GBN94853.1"/>
    <property type="molecule type" value="Genomic_DNA"/>
</dbReference>
<gene>
    <name evidence="1" type="ORF">AVEN_111188_1</name>
</gene>
<sequence length="275" mass="30668">MSSLPLFHQKNLPSLANTAFLNPAASRQAHSKPPIFLKSKGTVGNEYLVPSGANLAKYFTSGYFAQLISESLTNWNEAVLSVTNPEISFNWENWEILKELLLPSCQSRAEMGRVMPCVNGFASISSFLESCFRSSSHDGFLQISSKKSYPISSHRRGTCFTNLSQDERGVSRAVSRTVHHIPVVSALCGGRVNIKDLPRPGQVHVVTNSATISAVGELIRQNRRVTTREIAVELSISKGTVYHIIHKTLGMTKFVHSGWPNICRRIRRRREWVFA</sequence>
<dbReference type="Proteomes" id="UP000499080">
    <property type="component" value="Unassembled WGS sequence"/>
</dbReference>
<protein>
    <submittedName>
        <fullName evidence="1">Uncharacterized protein</fullName>
    </submittedName>
</protein>
<reference evidence="1 2" key="1">
    <citation type="journal article" date="2019" name="Sci. Rep.">
        <title>Orb-weaving spider Araneus ventricosus genome elucidates the spidroin gene catalogue.</title>
        <authorList>
            <person name="Kono N."/>
            <person name="Nakamura H."/>
            <person name="Ohtoshi R."/>
            <person name="Moran D.A.P."/>
            <person name="Shinohara A."/>
            <person name="Yoshida Y."/>
            <person name="Fujiwara M."/>
            <person name="Mori M."/>
            <person name="Tomita M."/>
            <person name="Arakawa K."/>
        </authorList>
    </citation>
    <scope>NUCLEOTIDE SEQUENCE [LARGE SCALE GENOMIC DNA]</scope>
</reference>
<proteinExistence type="predicted"/>